<evidence type="ECO:0000313" key="2">
    <source>
        <dbReference type="Proteomes" id="UP000813215"/>
    </source>
</evidence>
<protein>
    <submittedName>
        <fullName evidence="1">Uncharacterized protein</fullName>
    </submittedName>
</protein>
<dbReference type="Proteomes" id="UP000813215">
    <property type="component" value="Unassembled WGS sequence"/>
</dbReference>
<accession>A0A9E3LVN4</accession>
<name>A0A9E3LVN4_9NOST</name>
<sequence>MEILLKFYYFVDAKTSGELALCNRDFIANHQTIKNYRRVLELIAIATSRIFKNWETLHYKFLLADT</sequence>
<proteinExistence type="predicted"/>
<dbReference type="AlphaFoldDB" id="A0A9E3LVN4"/>
<comment type="caution">
    <text evidence="1">The sequence shown here is derived from an EMBL/GenBank/DDBJ whole genome shotgun (WGS) entry which is preliminary data.</text>
</comment>
<gene>
    <name evidence="1" type="ORF">KME28_24745</name>
</gene>
<organism evidence="1 2">
    <name type="scientific">Pelatocladus maniniholoensis HA4357-MV3</name>
    <dbReference type="NCBI Taxonomy" id="1117104"/>
    <lineage>
        <taxon>Bacteria</taxon>
        <taxon>Bacillati</taxon>
        <taxon>Cyanobacteriota</taxon>
        <taxon>Cyanophyceae</taxon>
        <taxon>Nostocales</taxon>
        <taxon>Nostocaceae</taxon>
        <taxon>Pelatocladus</taxon>
    </lineage>
</organism>
<reference evidence="1" key="1">
    <citation type="submission" date="2021-05" db="EMBL/GenBank/DDBJ databases">
        <authorList>
            <person name="Pietrasiak N."/>
            <person name="Ward R."/>
            <person name="Stajich J.E."/>
            <person name="Kurbessoian T."/>
        </authorList>
    </citation>
    <scope>NUCLEOTIDE SEQUENCE</scope>
    <source>
        <strain evidence="1">HA4357-MV3</strain>
    </source>
</reference>
<reference evidence="1" key="2">
    <citation type="journal article" date="2022" name="Microbiol. Resour. Announc.">
        <title>Metagenome Sequencing to Explore Phylogenomics of Terrestrial Cyanobacteria.</title>
        <authorList>
            <person name="Ward R.D."/>
            <person name="Stajich J.E."/>
            <person name="Johansen J.R."/>
            <person name="Huntemann M."/>
            <person name="Clum A."/>
            <person name="Foster B."/>
            <person name="Foster B."/>
            <person name="Roux S."/>
            <person name="Palaniappan K."/>
            <person name="Varghese N."/>
            <person name="Mukherjee S."/>
            <person name="Reddy T.B.K."/>
            <person name="Daum C."/>
            <person name="Copeland A."/>
            <person name="Chen I.A."/>
            <person name="Ivanova N.N."/>
            <person name="Kyrpides N.C."/>
            <person name="Shapiro N."/>
            <person name="Eloe-Fadrosh E.A."/>
            <person name="Pietrasiak N."/>
        </authorList>
    </citation>
    <scope>NUCLEOTIDE SEQUENCE</scope>
    <source>
        <strain evidence="1">HA4357-MV3</strain>
    </source>
</reference>
<dbReference type="EMBL" id="JAHHHW010000143">
    <property type="protein sequence ID" value="MBW4434833.1"/>
    <property type="molecule type" value="Genomic_DNA"/>
</dbReference>
<evidence type="ECO:0000313" key="1">
    <source>
        <dbReference type="EMBL" id="MBW4434833.1"/>
    </source>
</evidence>